<feature type="region of interest" description="Disordered" evidence="1">
    <location>
        <begin position="264"/>
        <end position="284"/>
    </location>
</feature>
<organism evidence="4 5">
    <name type="scientific">Pseudaeromonas sharmana</name>
    <dbReference type="NCBI Taxonomy" id="328412"/>
    <lineage>
        <taxon>Bacteria</taxon>
        <taxon>Pseudomonadati</taxon>
        <taxon>Pseudomonadota</taxon>
        <taxon>Gammaproteobacteria</taxon>
        <taxon>Aeromonadales</taxon>
        <taxon>Aeromonadaceae</taxon>
        <taxon>Pseudaeromonas</taxon>
    </lineage>
</organism>
<dbReference type="EMBL" id="JBHSAF010000001">
    <property type="protein sequence ID" value="MFC3911952.1"/>
    <property type="molecule type" value="Genomic_DNA"/>
</dbReference>
<proteinExistence type="predicted"/>
<sequence length="284" mass="31524">MNWRAAGWCLLWLLALPVRAQPLARHANITLITEEWPPYNYVEQGRLTGVSVRIVQALLRELERGDPIRVYPSQRAKLLLDSQPRSMLFSMFRPPQRETQYKWIGPIGHDAIYFYQRKGSPLQIRSLADAKAVPVIASRQAGLVFNLLTDAGFTNLDATAYTGRQVYSKLLRGRADLAISDSPLGVQYQLQQMGVPADALQQTQVKVVDSDLYIAASLDFPDTEIALWQQALDRLRAQGDIDRLSREGAGLMWPFAPARCPSGGAGCSNQQGGLGRPVVDTLPP</sequence>
<dbReference type="Pfam" id="PF00497">
    <property type="entry name" value="SBP_bac_3"/>
    <property type="match status" value="1"/>
</dbReference>
<keyword evidence="5" id="KW-1185">Reference proteome</keyword>
<evidence type="ECO:0000256" key="2">
    <source>
        <dbReference type="SAM" id="SignalP"/>
    </source>
</evidence>
<feature type="signal peptide" evidence="2">
    <location>
        <begin position="1"/>
        <end position="20"/>
    </location>
</feature>
<gene>
    <name evidence="4" type="ORF">ACFOSS_00530</name>
</gene>
<evidence type="ECO:0000256" key="1">
    <source>
        <dbReference type="SAM" id="MobiDB-lite"/>
    </source>
</evidence>
<keyword evidence="2" id="KW-0732">Signal</keyword>
<feature type="domain" description="Solute-binding protein family 3/N-terminal" evidence="3">
    <location>
        <begin position="32"/>
        <end position="246"/>
    </location>
</feature>
<reference evidence="5" key="1">
    <citation type="journal article" date="2019" name="Int. J. Syst. Evol. Microbiol.">
        <title>The Global Catalogue of Microorganisms (GCM) 10K type strain sequencing project: providing services to taxonomists for standard genome sequencing and annotation.</title>
        <authorList>
            <consortium name="The Broad Institute Genomics Platform"/>
            <consortium name="The Broad Institute Genome Sequencing Center for Infectious Disease"/>
            <person name="Wu L."/>
            <person name="Ma J."/>
        </authorList>
    </citation>
    <scope>NUCLEOTIDE SEQUENCE [LARGE SCALE GENOMIC DNA]</scope>
    <source>
        <strain evidence="5">CCUG 54939</strain>
    </source>
</reference>
<evidence type="ECO:0000313" key="4">
    <source>
        <dbReference type="EMBL" id="MFC3911952.1"/>
    </source>
</evidence>
<name>A0ABV8CIE3_9GAMM</name>
<dbReference type="SUPFAM" id="SSF53850">
    <property type="entry name" value="Periplasmic binding protein-like II"/>
    <property type="match status" value="1"/>
</dbReference>
<dbReference type="PANTHER" id="PTHR38834">
    <property type="entry name" value="PERIPLASMIC SUBSTRATE BINDING PROTEIN FAMILY 3"/>
    <property type="match status" value="1"/>
</dbReference>
<feature type="chain" id="PRO_5045062165" evidence="2">
    <location>
        <begin position="21"/>
        <end position="284"/>
    </location>
</feature>
<accession>A0ABV8CIE3</accession>
<evidence type="ECO:0000259" key="3">
    <source>
        <dbReference type="Pfam" id="PF00497"/>
    </source>
</evidence>
<dbReference type="Gene3D" id="3.40.190.10">
    <property type="entry name" value="Periplasmic binding protein-like II"/>
    <property type="match status" value="2"/>
</dbReference>
<evidence type="ECO:0000313" key="5">
    <source>
        <dbReference type="Proteomes" id="UP001595692"/>
    </source>
</evidence>
<protein>
    <submittedName>
        <fullName evidence="4">Substrate-binding periplasmic protein</fullName>
    </submittedName>
</protein>
<comment type="caution">
    <text evidence="4">The sequence shown here is derived from an EMBL/GenBank/DDBJ whole genome shotgun (WGS) entry which is preliminary data.</text>
</comment>
<dbReference type="Proteomes" id="UP001595692">
    <property type="component" value="Unassembled WGS sequence"/>
</dbReference>
<dbReference type="PANTHER" id="PTHR38834:SF3">
    <property type="entry name" value="SOLUTE-BINDING PROTEIN FAMILY 3_N-TERMINAL DOMAIN-CONTAINING PROTEIN"/>
    <property type="match status" value="1"/>
</dbReference>
<dbReference type="RefSeq" id="WP_377149817.1">
    <property type="nucleotide sequence ID" value="NZ_JBHSAF010000001.1"/>
</dbReference>
<dbReference type="InterPro" id="IPR001638">
    <property type="entry name" value="Solute-binding_3/MltF_N"/>
</dbReference>